<dbReference type="PANTHER" id="PTHR31956:SF8">
    <property type="entry name" value="ACID PHOSPHATASE PHOA (AFU_ORTHOLOGUE AFUA_1G03570)"/>
    <property type="match status" value="1"/>
</dbReference>
<feature type="signal peptide" evidence="2">
    <location>
        <begin position="1"/>
        <end position="49"/>
    </location>
</feature>
<dbReference type="SUPFAM" id="SSF53649">
    <property type="entry name" value="Alkaline phosphatase-like"/>
    <property type="match status" value="1"/>
</dbReference>
<keyword evidence="4" id="KW-1185">Reference proteome</keyword>
<proteinExistence type="predicted"/>
<dbReference type="Gene3D" id="3.40.720.10">
    <property type="entry name" value="Alkaline Phosphatase, subunit A"/>
    <property type="match status" value="1"/>
</dbReference>
<accession>A0ABQ5XBS8</accession>
<comment type="caution">
    <text evidence="3">The sequence shown here is derived from an EMBL/GenBank/DDBJ whole genome shotgun (WGS) entry which is preliminary data.</text>
</comment>
<keyword evidence="2" id="KW-0732">Signal</keyword>
<dbReference type="Proteomes" id="UP001156627">
    <property type="component" value="Unassembled WGS sequence"/>
</dbReference>
<protein>
    <recommendedName>
        <fullName evidence="5">Phosphoesterase</fullName>
    </recommendedName>
</protein>
<keyword evidence="1" id="KW-0378">Hydrolase</keyword>
<dbReference type="InterPro" id="IPR007312">
    <property type="entry name" value="Phosphoesterase"/>
</dbReference>
<gene>
    <name evidence="3" type="ORF">GCM10007898_16400</name>
</gene>
<evidence type="ECO:0000313" key="3">
    <source>
        <dbReference type="EMBL" id="GLQ88071.1"/>
    </source>
</evidence>
<dbReference type="PANTHER" id="PTHR31956">
    <property type="entry name" value="NON-SPECIFIC PHOSPHOLIPASE C4-RELATED"/>
    <property type="match status" value="1"/>
</dbReference>
<sequence length="397" mass="43199">MHPTQSASPKDPRMPYLPPSFSLHHRLTRRCLFFAAWLMALSTSVTCLAATSSAPPPIRHVFIIMLENESYPVTFGPQSIAPYLARELPKQGALLPNYYGIGHYSLDNYIAMISGQAPNPATQADCPTFSEFMPTAKRLDANGQLPGTGCIYPKRVNTLANQLTDAGYTWKAYMEDMGKDPVRESSTCAHPVVGTPDITEHATPQDQYAAKHDPFVYFHRIIDDKNYCGSRVVNLDHLIADLAKLDSTPNFVYVTPNLCHDGHDAPCKSGEPGGLISADAFLRTWVPRIVDSPAFKQDGLLIITFDEGNDGKACCNEKPLPGGPQPGGKIGPGGGQIGAVLLSPYIAPGTQSNVEYNHYGLLRSLENIFGLSHLGYAQDNKLNTFGRDVFTAHPASP</sequence>
<dbReference type="EMBL" id="BSOA01000014">
    <property type="protein sequence ID" value="GLQ88071.1"/>
    <property type="molecule type" value="Genomic_DNA"/>
</dbReference>
<dbReference type="InterPro" id="IPR017850">
    <property type="entry name" value="Alkaline_phosphatase_core_sf"/>
</dbReference>
<name>A0ABQ5XBS8_9GAMM</name>
<organism evidence="3 4">
    <name type="scientific">Dyella flagellata</name>
    <dbReference type="NCBI Taxonomy" id="1867833"/>
    <lineage>
        <taxon>Bacteria</taxon>
        <taxon>Pseudomonadati</taxon>
        <taxon>Pseudomonadota</taxon>
        <taxon>Gammaproteobacteria</taxon>
        <taxon>Lysobacterales</taxon>
        <taxon>Rhodanobacteraceae</taxon>
        <taxon>Dyella</taxon>
    </lineage>
</organism>
<evidence type="ECO:0000256" key="2">
    <source>
        <dbReference type="SAM" id="SignalP"/>
    </source>
</evidence>
<feature type="chain" id="PRO_5045869994" description="Phosphoesterase" evidence="2">
    <location>
        <begin position="50"/>
        <end position="397"/>
    </location>
</feature>
<evidence type="ECO:0000256" key="1">
    <source>
        <dbReference type="ARBA" id="ARBA00022801"/>
    </source>
</evidence>
<dbReference type="Pfam" id="PF04185">
    <property type="entry name" value="Phosphoesterase"/>
    <property type="match status" value="1"/>
</dbReference>
<evidence type="ECO:0000313" key="4">
    <source>
        <dbReference type="Proteomes" id="UP001156627"/>
    </source>
</evidence>
<evidence type="ECO:0008006" key="5">
    <source>
        <dbReference type="Google" id="ProtNLM"/>
    </source>
</evidence>
<reference evidence="4" key="1">
    <citation type="journal article" date="2019" name="Int. J. Syst. Evol. Microbiol.">
        <title>The Global Catalogue of Microorganisms (GCM) 10K type strain sequencing project: providing services to taxonomists for standard genome sequencing and annotation.</title>
        <authorList>
            <consortium name="The Broad Institute Genomics Platform"/>
            <consortium name="The Broad Institute Genome Sequencing Center for Infectious Disease"/>
            <person name="Wu L."/>
            <person name="Ma J."/>
        </authorList>
    </citation>
    <scope>NUCLEOTIDE SEQUENCE [LARGE SCALE GENOMIC DNA]</scope>
    <source>
        <strain evidence="4">NBRC 111981</strain>
    </source>
</reference>